<feature type="region of interest" description="Disordered" evidence="1">
    <location>
        <begin position="809"/>
        <end position="844"/>
    </location>
</feature>
<accession>A0AAJ0FSR1</accession>
<feature type="region of interest" description="Disordered" evidence="1">
    <location>
        <begin position="691"/>
        <end position="717"/>
    </location>
</feature>
<evidence type="ECO:0008006" key="4">
    <source>
        <dbReference type="Google" id="ProtNLM"/>
    </source>
</evidence>
<reference evidence="2" key="1">
    <citation type="submission" date="2023-06" db="EMBL/GenBank/DDBJ databases">
        <title>Conoideocrella luteorostrata (Hypocreales: Clavicipitaceae), a potential biocontrol fungus for elongate hemlock scale in United States Christmas tree production areas.</title>
        <authorList>
            <person name="Barrett H."/>
            <person name="Lovett B."/>
            <person name="Macias A.M."/>
            <person name="Stajich J.E."/>
            <person name="Kasson M.T."/>
        </authorList>
    </citation>
    <scope>NUCLEOTIDE SEQUENCE</scope>
    <source>
        <strain evidence="2">ARSEF 14590</strain>
    </source>
</reference>
<feature type="region of interest" description="Disordered" evidence="1">
    <location>
        <begin position="174"/>
        <end position="284"/>
    </location>
</feature>
<evidence type="ECO:0000256" key="1">
    <source>
        <dbReference type="SAM" id="MobiDB-lite"/>
    </source>
</evidence>
<gene>
    <name evidence="2" type="ORF">QQS21_012386</name>
</gene>
<organism evidence="2 3">
    <name type="scientific">Conoideocrella luteorostrata</name>
    <dbReference type="NCBI Taxonomy" id="1105319"/>
    <lineage>
        <taxon>Eukaryota</taxon>
        <taxon>Fungi</taxon>
        <taxon>Dikarya</taxon>
        <taxon>Ascomycota</taxon>
        <taxon>Pezizomycotina</taxon>
        <taxon>Sordariomycetes</taxon>
        <taxon>Hypocreomycetidae</taxon>
        <taxon>Hypocreales</taxon>
        <taxon>Clavicipitaceae</taxon>
        <taxon>Conoideocrella</taxon>
    </lineage>
</organism>
<keyword evidence="3" id="KW-1185">Reference proteome</keyword>
<feature type="compositionally biased region" description="Polar residues" evidence="1">
    <location>
        <begin position="809"/>
        <end position="822"/>
    </location>
</feature>
<protein>
    <recommendedName>
        <fullName evidence="4">Protamine P1</fullName>
    </recommendedName>
</protein>
<evidence type="ECO:0000313" key="3">
    <source>
        <dbReference type="Proteomes" id="UP001251528"/>
    </source>
</evidence>
<dbReference type="EMBL" id="JASWJB010000522">
    <property type="protein sequence ID" value="KAK2589933.1"/>
    <property type="molecule type" value="Genomic_DNA"/>
</dbReference>
<sequence length="965" mass="106346">MAARKEMSVENREIWDDDIIYSESFCEVEDIFYEGSEDEGYESPSHRRRRYEEAGQRFLAGNIPTLLSASLKGPFDKISGWANPWISRRNKSPSKHDTETSQVRNSTISQSKNLTQILPGKETTLQPRATDCHLPSPESLKQAPYAKSHTYLEVDEVEKVNQWREQIDRQPAQQYDFWASNKSDASTPVKKRRASGSGWLKKDSVKRRRSSPNQSMNQVRDDDVDELMADTPPSSFENTRPVSSPSKRRSPRNHMWSAKGTKGIESDDELSPSKAAAATLSSPVSLRNVPHASSCREVKPLRNYITSSAATQTTPSRLRYANHCVESSLTRLEHYEEKHVRNNASFTVNEAVTDRLVSTRQISEADRAEAYISAANLEDDKSAMAVIRTNSGNSVNKSHDNVASRTEGAEISNLRADVEPVSPINSIISNQALVLHESGADTKVGGMTDAKPEPTEQGSIQSRTELLATGSDNGNSPDVSSAKFDVQVKVEAENPTTPTSTISSKHSPGKESTEFSFKSIFNRFVPSSPWARLSQLTAGSPSATPKTIEIQGSSVSNQADKTEVAVKSEFFDAPLTETGALTVPVATNPMHTAEDRDQELIQSHMRTNIADMQSAPETTKTVNEAAGVTSKSLSEALEAPDKAVAISQQSPWTESDHAILPRKALDSLSPNLIKTKMTPRSENLTEIALKTEAQSESPRAPNTEACDGASRSSSSIDHNVDWERLVKPSITRQRPGTPEPQFYFKPFASFMSPSPDRSRRSHILPSGHRALNRNSHGSHPSVLRTRWSKKRPDLHVSWAASLVNFESSSVSRDEGTVTSDVTNPLKRQGSPPPETPISDLPKTDNKFSKHFAAIANRRDEHREDPVPINSQQKGLSPGPLTMAETLLVADTVAHTDDEAAQPRDKADNEASTCLTCDRASEEPMDIVEDMVREMGGFWDTWNIDAELDHAKRAGATTKSMRAQNS</sequence>
<feature type="region of interest" description="Disordered" evidence="1">
    <location>
        <begin position="491"/>
        <end position="512"/>
    </location>
</feature>
<feature type="compositionally biased region" description="Polar residues" evidence="1">
    <location>
        <begin position="494"/>
        <end position="506"/>
    </location>
</feature>
<feature type="region of interest" description="Disordered" evidence="1">
    <location>
        <begin position="746"/>
        <end position="786"/>
    </location>
</feature>
<proteinExistence type="predicted"/>
<name>A0AAJ0FSR1_9HYPO</name>
<feature type="region of interest" description="Disordered" evidence="1">
    <location>
        <begin position="858"/>
        <end position="878"/>
    </location>
</feature>
<feature type="region of interest" description="Disordered" evidence="1">
    <location>
        <begin position="86"/>
        <end position="146"/>
    </location>
</feature>
<dbReference type="AlphaFoldDB" id="A0AAJ0FSR1"/>
<evidence type="ECO:0000313" key="2">
    <source>
        <dbReference type="EMBL" id="KAK2589933.1"/>
    </source>
</evidence>
<dbReference type="Proteomes" id="UP001251528">
    <property type="component" value="Unassembled WGS sequence"/>
</dbReference>
<feature type="compositionally biased region" description="Polar residues" evidence="1">
    <location>
        <begin position="100"/>
        <end position="116"/>
    </location>
</feature>
<comment type="caution">
    <text evidence="2">The sequence shown here is derived from an EMBL/GenBank/DDBJ whole genome shotgun (WGS) entry which is preliminary data.</text>
</comment>